<feature type="region of interest" description="Disordered" evidence="1">
    <location>
        <begin position="52"/>
        <end position="110"/>
    </location>
</feature>
<name>A0A2K1QG76_9PEZI</name>
<sequence>MAQAIFVPFDLDLAAPPHPLNPANRKHQLQASIEAHQKRVKQNIVQLSLAPKAETGGNEDQVQASPGPISIADRKKLVRALESKANSRPSHPPPAKSTSITQNPPQARDPTWANVVRTQYLIDTYNAHSARVKHNMLSEKRPELRSGTLGSPATSWVWRAPAPQLQSGSAGHTAAPRPSLQRRYSTPNQHGPNVPPPLTRSVSTAIPPVSSYVRNPDADSDRDGRRQTVEASYQSRRQSMSSGSAIERVDGFFRPGIVAGPDPIERPKTAAGASAIDISRDPRRRR</sequence>
<evidence type="ECO:0000313" key="2">
    <source>
        <dbReference type="EMBL" id="PNS13891.1"/>
    </source>
</evidence>
<accession>A0A2K1QG76</accession>
<proteinExistence type="predicted"/>
<comment type="caution">
    <text evidence="2">The sequence shown here is derived from an EMBL/GenBank/DDBJ whole genome shotgun (WGS) entry which is preliminary data.</text>
</comment>
<dbReference type="Proteomes" id="UP000243797">
    <property type="component" value="Unassembled WGS sequence"/>
</dbReference>
<organism evidence="2 3">
    <name type="scientific">Sphaceloma murrayae</name>
    <dbReference type="NCBI Taxonomy" id="2082308"/>
    <lineage>
        <taxon>Eukaryota</taxon>
        <taxon>Fungi</taxon>
        <taxon>Dikarya</taxon>
        <taxon>Ascomycota</taxon>
        <taxon>Pezizomycotina</taxon>
        <taxon>Dothideomycetes</taxon>
        <taxon>Dothideomycetidae</taxon>
        <taxon>Myriangiales</taxon>
        <taxon>Elsinoaceae</taxon>
        <taxon>Sphaceloma</taxon>
    </lineage>
</organism>
<feature type="region of interest" description="Disordered" evidence="1">
    <location>
        <begin position="164"/>
        <end position="286"/>
    </location>
</feature>
<dbReference type="EMBL" id="NKHZ01000089">
    <property type="protein sequence ID" value="PNS13891.1"/>
    <property type="molecule type" value="Genomic_DNA"/>
</dbReference>
<dbReference type="AlphaFoldDB" id="A0A2K1QG76"/>
<feature type="compositionally biased region" description="Polar residues" evidence="1">
    <location>
        <begin position="182"/>
        <end position="191"/>
    </location>
</feature>
<feature type="compositionally biased region" description="Polar residues" evidence="1">
    <location>
        <begin position="96"/>
        <end position="105"/>
    </location>
</feature>
<keyword evidence="3" id="KW-1185">Reference proteome</keyword>
<feature type="compositionally biased region" description="Basic and acidic residues" evidence="1">
    <location>
        <begin position="216"/>
        <end position="228"/>
    </location>
</feature>
<feature type="compositionally biased region" description="Polar residues" evidence="1">
    <location>
        <begin position="229"/>
        <end position="244"/>
    </location>
</feature>
<protein>
    <submittedName>
        <fullName evidence="2">Uncharacterized protein</fullName>
    </submittedName>
</protein>
<reference evidence="2 3" key="1">
    <citation type="submission" date="2017-06" db="EMBL/GenBank/DDBJ databases">
        <title>Draft genome sequence of a variant of Elsinoe murrayae.</title>
        <authorList>
            <person name="Cheng Q."/>
        </authorList>
    </citation>
    <scope>NUCLEOTIDE SEQUENCE [LARGE SCALE GENOMIC DNA]</scope>
    <source>
        <strain evidence="2 3">CQ-2017a</strain>
    </source>
</reference>
<feature type="compositionally biased region" description="Basic and acidic residues" evidence="1">
    <location>
        <begin position="72"/>
        <end position="82"/>
    </location>
</feature>
<gene>
    <name evidence="2" type="ORF">CAC42_1382</name>
</gene>
<dbReference type="InParanoid" id="A0A2K1QG76"/>
<evidence type="ECO:0000313" key="3">
    <source>
        <dbReference type="Proteomes" id="UP000243797"/>
    </source>
</evidence>
<evidence type="ECO:0000256" key="1">
    <source>
        <dbReference type="SAM" id="MobiDB-lite"/>
    </source>
</evidence>